<gene>
    <name evidence="3" type="ORF">PGSY75_1208500</name>
</gene>
<dbReference type="InterPro" id="IPR027417">
    <property type="entry name" value="P-loop_NTPase"/>
</dbReference>
<dbReference type="GeneID" id="29777264"/>
<feature type="compositionally biased region" description="Basic and acidic residues" evidence="2">
    <location>
        <begin position="511"/>
        <end position="521"/>
    </location>
</feature>
<evidence type="ECO:0000313" key="4">
    <source>
        <dbReference type="Proteomes" id="UP000076004"/>
    </source>
</evidence>
<evidence type="ECO:0000256" key="2">
    <source>
        <dbReference type="SAM" id="MobiDB-lite"/>
    </source>
</evidence>
<comment type="caution">
    <text evidence="3">The sequence shown here is derived from an EMBL/GenBank/DDBJ whole genome shotgun (WGS) entry which is preliminary data.</text>
</comment>
<reference evidence="3 4" key="1">
    <citation type="journal article" date="2016" name="Nat. Commun.">
        <title>Genomes of cryptic chimpanzee Plasmodium species reveal key evolutionary events leading to human malaria.</title>
        <authorList>
            <person name="Sundararaman S.A."/>
            <person name="Plenderleith L.J."/>
            <person name="Liu W."/>
            <person name="Loy D.E."/>
            <person name="Learn G.H."/>
            <person name="Li Y."/>
            <person name="Shaw K.S."/>
            <person name="Ayouba A."/>
            <person name="Peeters M."/>
            <person name="Speede S."/>
            <person name="Shaw G.M."/>
            <person name="Bushman F.D."/>
            <person name="Brisson D."/>
            <person name="Rayner J.C."/>
            <person name="Sharp P.M."/>
            <person name="Hahn B.H."/>
        </authorList>
    </citation>
    <scope>NUCLEOTIDE SEQUENCE [LARGE SCALE GENOMIC DNA]</scope>
    <source>
        <strain evidence="3 4">SY75</strain>
    </source>
</reference>
<dbReference type="EMBL" id="LVLB01000013">
    <property type="protein sequence ID" value="KYN97902.1"/>
    <property type="molecule type" value="Genomic_DNA"/>
</dbReference>
<feature type="region of interest" description="Disordered" evidence="2">
    <location>
        <begin position="505"/>
        <end position="531"/>
    </location>
</feature>
<protein>
    <submittedName>
        <fullName evidence="3">Uncharacterized protein</fullName>
    </submittedName>
</protein>
<proteinExistence type="predicted"/>
<dbReference type="Proteomes" id="UP000076004">
    <property type="component" value="Chromosome 12"/>
</dbReference>
<accession>A0A151LG29</accession>
<feature type="coiled-coil region" evidence="1">
    <location>
        <begin position="1408"/>
        <end position="1439"/>
    </location>
</feature>
<evidence type="ECO:0000313" key="3">
    <source>
        <dbReference type="EMBL" id="KYN97902.1"/>
    </source>
</evidence>
<organism evidence="3 4">
    <name type="scientific">Plasmodium gaboni</name>
    <dbReference type="NCBI Taxonomy" id="647221"/>
    <lineage>
        <taxon>Eukaryota</taxon>
        <taxon>Sar</taxon>
        <taxon>Alveolata</taxon>
        <taxon>Apicomplexa</taxon>
        <taxon>Aconoidasida</taxon>
        <taxon>Haemosporida</taxon>
        <taxon>Plasmodiidae</taxon>
        <taxon>Plasmodium</taxon>
        <taxon>Plasmodium (Laverania)</taxon>
    </lineage>
</organism>
<dbReference type="VEuPathDB" id="PlasmoDB:PGABG01_1207500"/>
<keyword evidence="1" id="KW-0175">Coiled coil</keyword>
<dbReference type="RefSeq" id="XP_018640541.1">
    <property type="nucleotide sequence ID" value="XM_018786676.1"/>
</dbReference>
<dbReference type="SUPFAM" id="SSF52540">
    <property type="entry name" value="P-loop containing nucleoside triphosphate hydrolases"/>
    <property type="match status" value="1"/>
</dbReference>
<name>A0A151LG29_9APIC</name>
<dbReference type="Gene3D" id="3.40.50.300">
    <property type="entry name" value="P-loop containing nucleotide triphosphate hydrolases"/>
    <property type="match status" value="1"/>
</dbReference>
<dbReference type="VEuPathDB" id="PlasmoDB:PGSY75_1208500"/>
<evidence type="ECO:0000256" key="1">
    <source>
        <dbReference type="SAM" id="Coils"/>
    </source>
</evidence>
<sequence length="1706" mass="203140">MMNNYMPKSFEEILVHPQNKLSILNFFTDIIKFNNDPILNKELECICNYKNPDEYKTIDSLKSICVILGIQGSGKTTLIKYLCEKLNIRQCYYENEPIDYINNIRGMNERESNNVEDDDDNSNRMNDNYYEHPYINFLLYSNCIIGNTKKDKTQARKKRNDIIQNKKYIGKNSEQILTCINNNSNNYIDGGDNNPVSRCFNHNENYDFFKYNSTLDDRFPVLGKKRLVDSNTHNGPNKFFKIFNSNNINYRGIINNSLASNNHNINNNINSENKEMIIENLIECNHMIIQLIKLLFILYDKYMHILKDLLKYSECMETEKKSNFLFFSQNRFYKIINKKFLLCVKIFKKINNILSVLHNIKDIILKRFNDYISIEKQHLINLFVDGNYNEEMIEALNKLYHTIEVINITIKQSNDISFYRNKNLDLYNKLKVELIEEWDMRATLIEEMKDYIERKNINKQLEKYIQSNNIIYTEKDNSICVTIPMINEENINDFYITKKKYTNNNKYNNKNKNENKNKNICRDSSTCTGSDDSTCLDNNSVKSPICDSKKYINNILTNNTLNNYIEHFIDINRSKNIIKELCVTNNLKNILNENYLHIIENLNKNVNDINNINYIEINKGKIHFPHFMILPKDINDILIINKIEKKCSLFNNENILIQLLMINNYNINFINNFNLKNIIKEFIIIHMLLIINIKDIITVNLKIVNHIKMDVINNLIMTNNLIKKKKNFKNDYIFGKNLLDKLTTISLKNKRHVETKYENITYDDINNIKEFEERKSGKDSIIQNDKYIKENKNVTKIKITCSFENSIIMIKESLNVSKKINNKLITYSYEIYKLNNNIINNLIQNNRLYDDIIKSLNNEIYIKDELMSNFVDIINIQDEMLDFLFWILSNNSNENVMDIIMKSILYKKVMDIDIKEKKKKEKERIFYDNHFINTRAIIIDELPISELEYSEAFRNSCISTMQFILNRINYCKEKILKYKNRDINNIKEKNETQEICTTNKNHNNIICNGNIEFNTNCYMFGKDNLECFKINPMIILINSYDQIKTVNSLLGLDINNSPYVHFIKLKKIHPAYFEKILIERYYYKMIHSNKYIKDVIKNYAYNCNGDIRSCFNALDLLNRIPNISQMNINELNNISNTYQNDIFHFVKSVLYNNIPSHYTSRDDIISPLFYLNFHTHTKDEYFSNWINHKHIKIDKNYMNDNIINISSKDNLNHKIINNDDKKDTLVNHKMKDIHILLANNKEEKNDGNSFIKQCDIHPIDDDQNICMSNRNYNNDKIIQNNKNINSYENYQTLLKELDNQSEMMSIFEKFQIVSLLKENYLYFYNNLFDVAKLFTNLSIIEYSFCGFNCTNLLMRKSFENQNGDVSRFINDHFMLTYMYFMICNSNIHGGVLYGNNISQKNKINMNINDLQRKEMNNEDNEYKEKMENVEKNINTTIRNDENNNNNSNNNNNNNYLISLSSMDKKIKINNHISIQPQSVYLKNIFFSFKNNPMYKYYHHCSILRKELYDRYIMIVIRKLTNEYINDFESVLSKYCFLLRANHELFSSIFPSYILLIINYWNGQYINEYNLSKYEELKKKNHCDNTFNNEYDNKIFINKIELNNFKTALYSNKVNEIIDNFTPSSTNCDNRKKHINEIILFLETFITPKFIALFFPSYLKYLKDGTKQKKCVLNFIGNQAVSIETYFEMRNILKLNDIAFFNYFFQY</sequence>
<dbReference type="KEGG" id="pgab:PGSY75_1208500"/>
<feature type="compositionally biased region" description="Low complexity" evidence="2">
    <location>
        <begin position="522"/>
        <end position="531"/>
    </location>
</feature>